<proteinExistence type="predicted"/>
<dbReference type="EMBL" id="BGPR01004266">
    <property type="protein sequence ID" value="GBM97768.1"/>
    <property type="molecule type" value="Genomic_DNA"/>
</dbReference>
<evidence type="ECO:0000313" key="2">
    <source>
        <dbReference type="Proteomes" id="UP000499080"/>
    </source>
</evidence>
<keyword evidence="2" id="KW-1185">Reference proteome</keyword>
<dbReference type="AlphaFoldDB" id="A0A4Y2K7B7"/>
<accession>A0A4Y2K7B7</accession>
<gene>
    <name evidence="1" type="ORF">AVEN_80401_1</name>
</gene>
<organism evidence="1 2">
    <name type="scientific">Araneus ventricosus</name>
    <name type="common">Orbweaver spider</name>
    <name type="synonym">Epeira ventricosa</name>
    <dbReference type="NCBI Taxonomy" id="182803"/>
    <lineage>
        <taxon>Eukaryota</taxon>
        <taxon>Metazoa</taxon>
        <taxon>Ecdysozoa</taxon>
        <taxon>Arthropoda</taxon>
        <taxon>Chelicerata</taxon>
        <taxon>Arachnida</taxon>
        <taxon>Araneae</taxon>
        <taxon>Araneomorphae</taxon>
        <taxon>Entelegynae</taxon>
        <taxon>Araneoidea</taxon>
        <taxon>Araneidae</taxon>
        <taxon>Araneus</taxon>
    </lineage>
</organism>
<protein>
    <submittedName>
        <fullName evidence="1">Uncharacterized protein</fullName>
    </submittedName>
</protein>
<sequence>MFPFSCKASVGKQRWVNRTIRKRRQRKENTFALLNFYELSRPRRESCYDPQLAAHITLGLVPERKGTFGFEIQVSTPPFTGILSNNTPKIWANIARFSLRIIRHKADEIGEMFLWLSYV</sequence>
<evidence type="ECO:0000313" key="1">
    <source>
        <dbReference type="EMBL" id="GBM97768.1"/>
    </source>
</evidence>
<reference evidence="1 2" key="1">
    <citation type="journal article" date="2019" name="Sci. Rep.">
        <title>Orb-weaving spider Araneus ventricosus genome elucidates the spidroin gene catalogue.</title>
        <authorList>
            <person name="Kono N."/>
            <person name="Nakamura H."/>
            <person name="Ohtoshi R."/>
            <person name="Moran D.A.P."/>
            <person name="Shinohara A."/>
            <person name="Yoshida Y."/>
            <person name="Fujiwara M."/>
            <person name="Mori M."/>
            <person name="Tomita M."/>
            <person name="Arakawa K."/>
        </authorList>
    </citation>
    <scope>NUCLEOTIDE SEQUENCE [LARGE SCALE GENOMIC DNA]</scope>
</reference>
<comment type="caution">
    <text evidence="1">The sequence shown here is derived from an EMBL/GenBank/DDBJ whole genome shotgun (WGS) entry which is preliminary data.</text>
</comment>
<name>A0A4Y2K7B7_ARAVE</name>
<dbReference type="Proteomes" id="UP000499080">
    <property type="component" value="Unassembled WGS sequence"/>
</dbReference>